<evidence type="ECO:0000313" key="2">
    <source>
        <dbReference type="Proteomes" id="UP001597369"/>
    </source>
</evidence>
<name>A0ABW4WZQ0_9BACT</name>
<protein>
    <submittedName>
        <fullName evidence="1">DUF354 domain-containing protein</fullName>
    </submittedName>
</protein>
<dbReference type="Pfam" id="PF04007">
    <property type="entry name" value="DUF354"/>
    <property type="match status" value="1"/>
</dbReference>
<proteinExistence type="predicted"/>
<dbReference type="InterPro" id="IPR007152">
    <property type="entry name" value="DUF354"/>
</dbReference>
<dbReference type="PANTHER" id="PTHR39662">
    <property type="entry name" value="DUF354 DOMAIN-CONTAINING PROTEIN-RELATED"/>
    <property type="match status" value="1"/>
</dbReference>
<reference evidence="2" key="1">
    <citation type="journal article" date="2019" name="Int. J. Syst. Evol. Microbiol.">
        <title>The Global Catalogue of Microorganisms (GCM) 10K type strain sequencing project: providing services to taxonomists for standard genome sequencing and annotation.</title>
        <authorList>
            <consortium name="The Broad Institute Genomics Platform"/>
            <consortium name="The Broad Institute Genome Sequencing Center for Infectious Disease"/>
            <person name="Wu L."/>
            <person name="Ma J."/>
        </authorList>
    </citation>
    <scope>NUCLEOTIDE SEQUENCE [LARGE SCALE GENOMIC DNA]</scope>
    <source>
        <strain evidence="2">JCM 16545</strain>
    </source>
</reference>
<keyword evidence="2" id="KW-1185">Reference proteome</keyword>
<accession>A0ABW4WZQ0</accession>
<evidence type="ECO:0000313" key="1">
    <source>
        <dbReference type="EMBL" id="MFD2067360.1"/>
    </source>
</evidence>
<organism evidence="1 2">
    <name type="scientific">Pontibacter silvestris</name>
    <dbReference type="NCBI Taxonomy" id="2305183"/>
    <lineage>
        <taxon>Bacteria</taxon>
        <taxon>Pseudomonadati</taxon>
        <taxon>Bacteroidota</taxon>
        <taxon>Cytophagia</taxon>
        <taxon>Cytophagales</taxon>
        <taxon>Hymenobacteraceae</taxon>
        <taxon>Pontibacter</taxon>
    </lineage>
</organism>
<sequence>MDSKKKILFDIKHPAQLNLFKGISKELLDEDWDVTICYLERGKLPKIIQSEYKGFQTIAVGSSRGTKWSILWDGNIKRTLVFLNLIRKNKYNICVAASSIPLALACKISKIPIIQFYDDPERGKINNLNATFSDQLFFPPIVERDNKTSTFNCLKEWSYLSPRRFKPSTDILRKYSLQPHQYVFIREVSNKSFNYYEQEDAIVCSFSKEIDKNTTVVLSLEDKSIANKFPKHWIVLEEPVGDIHSLIYYSKLVISSGDSMAREGAMLGVPSVYCGIRKMKANEMLMDIGILEHFPGNEAVKFINESIIKNFDESEQIRTREQLLNNWDDMVVFMKEQIHNYKY</sequence>
<dbReference type="PANTHER" id="PTHR39662:SF1">
    <property type="entry name" value="DUF354 DOMAIN-CONTAINING PROTEIN"/>
    <property type="match status" value="1"/>
</dbReference>
<dbReference type="RefSeq" id="WP_229962698.1">
    <property type="nucleotide sequence ID" value="NZ_JAJJWI010000030.1"/>
</dbReference>
<dbReference type="EMBL" id="JBHUHV010000030">
    <property type="protein sequence ID" value="MFD2067360.1"/>
    <property type="molecule type" value="Genomic_DNA"/>
</dbReference>
<gene>
    <name evidence="1" type="ORF">ACFSKU_10745</name>
</gene>
<comment type="caution">
    <text evidence="1">The sequence shown here is derived from an EMBL/GenBank/DDBJ whole genome shotgun (WGS) entry which is preliminary data.</text>
</comment>
<dbReference type="SUPFAM" id="SSF53756">
    <property type="entry name" value="UDP-Glycosyltransferase/glycogen phosphorylase"/>
    <property type="match status" value="1"/>
</dbReference>
<dbReference type="Proteomes" id="UP001597369">
    <property type="component" value="Unassembled WGS sequence"/>
</dbReference>